<dbReference type="EMBL" id="MRCU01000021">
    <property type="protein sequence ID" value="RKK06484.1"/>
    <property type="molecule type" value="Genomic_DNA"/>
</dbReference>
<dbReference type="PRINTS" id="PR00081">
    <property type="entry name" value="GDHRDH"/>
</dbReference>
<protein>
    <recommendedName>
        <fullName evidence="7">NADPH-dependent 1-acyldihydroxyacetone phosphate reductase</fullName>
    </recommendedName>
</protein>
<organism evidence="5 6">
    <name type="scientific">Fusarium oxysporum f. sp. cepae</name>
    <dbReference type="NCBI Taxonomy" id="396571"/>
    <lineage>
        <taxon>Eukaryota</taxon>
        <taxon>Fungi</taxon>
        <taxon>Dikarya</taxon>
        <taxon>Ascomycota</taxon>
        <taxon>Pezizomycotina</taxon>
        <taxon>Sordariomycetes</taxon>
        <taxon>Hypocreomycetidae</taxon>
        <taxon>Hypocreales</taxon>
        <taxon>Nectriaceae</taxon>
        <taxon>Fusarium</taxon>
        <taxon>Fusarium oxysporum species complex</taxon>
    </lineage>
</organism>
<evidence type="ECO:0000256" key="3">
    <source>
        <dbReference type="ARBA" id="ARBA00023002"/>
    </source>
</evidence>
<accession>A0A3L6MRP3</accession>
<dbReference type="GO" id="GO:0005783">
    <property type="term" value="C:endoplasmic reticulum"/>
    <property type="evidence" value="ECO:0007669"/>
    <property type="project" value="TreeGrafter"/>
</dbReference>
<name>A0A3L6MRP3_FUSOX</name>
<gene>
    <name evidence="5" type="ORF">BFJ65_g18681</name>
</gene>
<dbReference type="GO" id="GO:0019433">
    <property type="term" value="P:triglyceride catabolic process"/>
    <property type="evidence" value="ECO:0007669"/>
    <property type="project" value="TreeGrafter"/>
</dbReference>
<dbReference type="Gene3D" id="3.40.50.720">
    <property type="entry name" value="NAD(P)-binding Rossmann-like Domain"/>
    <property type="match status" value="1"/>
</dbReference>
<evidence type="ECO:0000256" key="2">
    <source>
        <dbReference type="ARBA" id="ARBA00022857"/>
    </source>
</evidence>
<dbReference type="PRINTS" id="PR00080">
    <property type="entry name" value="SDRFAMILY"/>
</dbReference>
<dbReference type="PANTHER" id="PTHR44169">
    <property type="entry name" value="NADPH-DEPENDENT 1-ACYLDIHYDROXYACETONE PHOSPHATE REDUCTASE"/>
    <property type="match status" value="1"/>
</dbReference>
<dbReference type="GO" id="GO:0004806">
    <property type="term" value="F:triacylglycerol lipase activity"/>
    <property type="evidence" value="ECO:0007669"/>
    <property type="project" value="TreeGrafter"/>
</dbReference>
<dbReference type="InterPro" id="IPR002347">
    <property type="entry name" value="SDR_fam"/>
</dbReference>
<dbReference type="Proteomes" id="UP000270866">
    <property type="component" value="Unassembled WGS sequence"/>
</dbReference>
<comment type="similarity">
    <text evidence="1 4">Belongs to the short-chain dehydrogenases/reductases (SDR) family.</text>
</comment>
<evidence type="ECO:0000256" key="4">
    <source>
        <dbReference type="RuleBase" id="RU000363"/>
    </source>
</evidence>
<dbReference type="AlphaFoldDB" id="A0A3L6MRP3"/>
<dbReference type="GO" id="GO:0005811">
    <property type="term" value="C:lipid droplet"/>
    <property type="evidence" value="ECO:0007669"/>
    <property type="project" value="TreeGrafter"/>
</dbReference>
<keyword evidence="2" id="KW-0521">NADP</keyword>
<dbReference type="InterPro" id="IPR020904">
    <property type="entry name" value="Sc_DH/Rdtase_CS"/>
</dbReference>
<dbReference type="GO" id="GO:0000140">
    <property type="term" value="F:acylglycerone-phosphate reductase (NADP+) activity"/>
    <property type="evidence" value="ECO:0007669"/>
    <property type="project" value="TreeGrafter"/>
</dbReference>
<sequence length="290" mass="31136">MSSKRSVLVTGCSDNSLGAALALSFHKKGFLVFATARNLTKMGAVKSAGIKTLTLDVTSAESIKQCVENIGSSTGGTLDILVNNAGRDYVMPMLDIKLEEMAQLFEANFVSVVAMSQAFFPLLRKSNKRPVIVNNTSVNSIVPVPFSSAYSASKAAASMMTSTMRLELSCFGINVVELKTGAVASNLNVFDENDPARQLPLGSPYEPGRKRIEDAIRGVGIVEDNVPADVWADAVTKAVTQVNPPNHVWKGGKASTAWLVSFLPESWAERIYKSLNGLDVVEGEIFKSLE</sequence>
<evidence type="ECO:0000313" key="5">
    <source>
        <dbReference type="EMBL" id="RKK06484.1"/>
    </source>
</evidence>
<dbReference type="Pfam" id="PF00106">
    <property type="entry name" value="adh_short"/>
    <property type="match status" value="1"/>
</dbReference>
<dbReference type="PANTHER" id="PTHR44169:SF3">
    <property type="entry name" value="SHORT-CHAIN DEHYDROGENASE SRDE"/>
    <property type="match status" value="1"/>
</dbReference>
<evidence type="ECO:0000256" key="1">
    <source>
        <dbReference type="ARBA" id="ARBA00006484"/>
    </source>
</evidence>
<proteinExistence type="inferred from homology"/>
<dbReference type="InterPro" id="IPR036291">
    <property type="entry name" value="NAD(P)-bd_dom_sf"/>
</dbReference>
<reference evidence="5 6" key="1">
    <citation type="journal article" date="2018" name="Sci. Rep.">
        <title>Characterisation of pathogen-specific regions and novel effector candidates in Fusarium oxysporum f. sp. cepae.</title>
        <authorList>
            <person name="Armitage A.D."/>
            <person name="Taylor A."/>
            <person name="Sobczyk M.K."/>
            <person name="Baxter L."/>
            <person name="Greenfield B.P."/>
            <person name="Bates H.J."/>
            <person name="Wilson F."/>
            <person name="Jackson A.C."/>
            <person name="Ott S."/>
            <person name="Harrison R.J."/>
            <person name="Clarkson J.P."/>
        </authorList>
    </citation>
    <scope>NUCLEOTIDE SEQUENCE [LARGE SCALE GENOMIC DNA]</scope>
    <source>
        <strain evidence="5 6">FoC_Fus2</strain>
    </source>
</reference>
<evidence type="ECO:0008006" key="7">
    <source>
        <dbReference type="Google" id="ProtNLM"/>
    </source>
</evidence>
<dbReference type="GO" id="GO:0006654">
    <property type="term" value="P:phosphatidic acid biosynthetic process"/>
    <property type="evidence" value="ECO:0007669"/>
    <property type="project" value="TreeGrafter"/>
</dbReference>
<dbReference type="PROSITE" id="PS00061">
    <property type="entry name" value="ADH_SHORT"/>
    <property type="match status" value="1"/>
</dbReference>
<evidence type="ECO:0000313" key="6">
    <source>
        <dbReference type="Proteomes" id="UP000270866"/>
    </source>
</evidence>
<keyword evidence="3" id="KW-0560">Oxidoreductase</keyword>
<dbReference type="SUPFAM" id="SSF51735">
    <property type="entry name" value="NAD(P)-binding Rossmann-fold domains"/>
    <property type="match status" value="1"/>
</dbReference>
<comment type="caution">
    <text evidence="5">The sequence shown here is derived from an EMBL/GenBank/DDBJ whole genome shotgun (WGS) entry which is preliminary data.</text>
</comment>